<reference evidence="4 5" key="1">
    <citation type="submission" date="2018-10" db="EMBL/GenBank/DDBJ databases">
        <title>Complete genome sequence of Malassezia restricta CBS 7877.</title>
        <authorList>
            <person name="Morand S.C."/>
            <person name="Bertignac M."/>
            <person name="Iltis A."/>
            <person name="Kolder I."/>
            <person name="Pirovano W."/>
            <person name="Jourdain R."/>
            <person name="Clavaud C."/>
        </authorList>
    </citation>
    <scope>NUCLEOTIDE SEQUENCE [LARGE SCALE GENOMIC DNA]</scope>
    <source>
        <strain evidence="4 5">CBS 7877</strain>
    </source>
</reference>
<dbReference type="CDD" id="cd16448">
    <property type="entry name" value="RING-H2"/>
    <property type="match status" value="1"/>
</dbReference>
<dbReference type="Gene3D" id="3.30.40.10">
    <property type="entry name" value="Zinc/RING finger domain, C3HC4 (zinc finger)"/>
    <property type="match status" value="1"/>
</dbReference>
<dbReference type="FunFam" id="3.30.40.10:FF:000728">
    <property type="entry name" value="Unplaced genomic scaffold supercont1.4, whole genome shotgun sequence"/>
    <property type="match status" value="1"/>
</dbReference>
<dbReference type="STRING" id="425264.A0A3G2SCY6"/>
<evidence type="ECO:0000313" key="5">
    <source>
        <dbReference type="Proteomes" id="UP000269793"/>
    </source>
</evidence>
<organism evidence="4 5">
    <name type="scientific">Malassezia restricta (strain ATCC 96810 / NBRC 103918 / CBS 7877)</name>
    <name type="common">Seborrheic dermatitis infection agent</name>
    <dbReference type="NCBI Taxonomy" id="425264"/>
    <lineage>
        <taxon>Eukaryota</taxon>
        <taxon>Fungi</taxon>
        <taxon>Dikarya</taxon>
        <taxon>Basidiomycota</taxon>
        <taxon>Ustilaginomycotina</taxon>
        <taxon>Malasseziomycetes</taxon>
        <taxon>Malasseziales</taxon>
        <taxon>Malasseziaceae</taxon>
        <taxon>Malassezia</taxon>
    </lineage>
</organism>
<feature type="region of interest" description="Disordered" evidence="2">
    <location>
        <begin position="152"/>
        <end position="193"/>
    </location>
</feature>
<feature type="compositionally biased region" description="Polar residues" evidence="2">
    <location>
        <begin position="319"/>
        <end position="351"/>
    </location>
</feature>
<evidence type="ECO:0000313" key="4">
    <source>
        <dbReference type="EMBL" id="AYO44557.1"/>
    </source>
</evidence>
<dbReference type="SUPFAM" id="SSF57850">
    <property type="entry name" value="RING/U-box"/>
    <property type="match status" value="1"/>
</dbReference>
<dbReference type="SMART" id="SM00184">
    <property type="entry name" value="RING"/>
    <property type="match status" value="1"/>
</dbReference>
<keyword evidence="1" id="KW-0863">Zinc-finger</keyword>
<dbReference type="EMBL" id="CP033154">
    <property type="protein sequence ID" value="AYO44557.1"/>
    <property type="molecule type" value="Genomic_DNA"/>
</dbReference>
<feature type="compositionally biased region" description="Polar residues" evidence="2">
    <location>
        <begin position="252"/>
        <end position="263"/>
    </location>
</feature>
<name>A0A3G2SCY6_MALR7</name>
<protein>
    <recommendedName>
        <fullName evidence="3">RING-type domain-containing protein</fullName>
    </recommendedName>
</protein>
<dbReference type="InterPro" id="IPR013083">
    <property type="entry name" value="Znf_RING/FYVE/PHD"/>
</dbReference>
<dbReference type="UniPathway" id="UPA00143"/>
<feature type="region of interest" description="Disordered" evidence="2">
    <location>
        <begin position="313"/>
        <end position="362"/>
    </location>
</feature>
<gene>
    <name evidence="4" type="ORF">DNF11_3607</name>
</gene>
<dbReference type="GO" id="GO:0016567">
    <property type="term" value="P:protein ubiquitination"/>
    <property type="evidence" value="ECO:0007669"/>
    <property type="project" value="UniProtKB-UniPathway"/>
</dbReference>
<feature type="compositionally biased region" description="Polar residues" evidence="2">
    <location>
        <begin position="277"/>
        <end position="286"/>
    </location>
</feature>
<dbReference type="PANTHER" id="PTHR45676:SF41">
    <property type="entry name" value="RING-H2 FINGER PROTEIN ATL66"/>
    <property type="match status" value="1"/>
</dbReference>
<evidence type="ECO:0000256" key="1">
    <source>
        <dbReference type="PROSITE-ProRule" id="PRU00175"/>
    </source>
</evidence>
<dbReference type="AlphaFoldDB" id="A0A3G2SCY6"/>
<keyword evidence="1" id="KW-0479">Metal-binding</keyword>
<keyword evidence="5" id="KW-1185">Reference proteome</keyword>
<sequence length="597" mass="63808">MEVDEERALENGQARRSGWVQRTLGSLSSRRRLSSNNSDLEPSISSRHTANDTNLSHDTSTSIPNPDPLAAERQEAVSLIERVLGPRPAPPHHPSIDPSSLSGGRPTSTLGTLLSEVLGATRGEPGAGAPGTPGAPLSGTSVIVQGALVARTSASQGTDNTQTPTNDSASEHGPSLGTSHAGTESNGSTDSDIPHVATLAEQGEMLGRILRIAAAATAASVVNQASANPTMASTAFAAPPQGSSQNQPSPSETPQNHADTGESNFGRELLNRLMASRQATRHSSSAPRDRDTQSDSETVSNISRLMRDALRASLPQRGPSPQSQENRSASTGNTNNETVSSVLSTLESARQNEPLADGEPGSFDRFLRELLDDLNAAIHRMNGSDVESETTGDVRSRRDGDVVLGQLSFFRLHRFERPSDSSLIPCVMVGVRSLRSDERLMGGDQAMPRDGDGNRPDVSRFVLFVSGGRYHEQHPLLVSRPRDAGRDLMFMMELLGTIAAMSNKRPTTTAADIERSGLLKVKAKEIAALHREGRVTENTLDKCLVCLDEWQEDDDCRVLSCKHVFHASCVDQWLENNSNSCPLCRKEAVSSSSASAP</sequence>
<feature type="region of interest" description="Disordered" evidence="2">
    <location>
        <begin position="233"/>
        <end position="263"/>
    </location>
</feature>
<evidence type="ECO:0000259" key="3">
    <source>
        <dbReference type="PROSITE" id="PS50089"/>
    </source>
</evidence>
<dbReference type="VEuPathDB" id="FungiDB:DNF11_3607"/>
<keyword evidence="1" id="KW-0862">Zinc</keyword>
<dbReference type="OrthoDB" id="8062037at2759"/>
<feature type="compositionally biased region" description="Polar residues" evidence="2">
    <location>
        <begin position="97"/>
        <end position="110"/>
    </location>
</feature>
<dbReference type="Proteomes" id="UP000269793">
    <property type="component" value="Chromosome VII"/>
</dbReference>
<feature type="region of interest" description="Disordered" evidence="2">
    <location>
        <begin position="1"/>
        <end position="68"/>
    </location>
</feature>
<feature type="region of interest" description="Disordered" evidence="2">
    <location>
        <begin position="120"/>
        <end position="139"/>
    </location>
</feature>
<feature type="compositionally biased region" description="Polar residues" evidence="2">
    <location>
        <begin position="176"/>
        <end position="191"/>
    </location>
</feature>
<feature type="compositionally biased region" description="Low complexity" evidence="2">
    <location>
        <begin position="239"/>
        <end position="250"/>
    </location>
</feature>
<dbReference type="PROSITE" id="PS50089">
    <property type="entry name" value="ZF_RING_2"/>
    <property type="match status" value="1"/>
</dbReference>
<feature type="compositionally biased region" description="Polar residues" evidence="2">
    <location>
        <begin position="39"/>
        <end position="64"/>
    </location>
</feature>
<dbReference type="GO" id="GO:0008270">
    <property type="term" value="F:zinc ion binding"/>
    <property type="evidence" value="ECO:0007669"/>
    <property type="project" value="UniProtKB-KW"/>
</dbReference>
<dbReference type="Pfam" id="PF13639">
    <property type="entry name" value="zf-RING_2"/>
    <property type="match status" value="1"/>
</dbReference>
<feature type="domain" description="RING-type" evidence="3">
    <location>
        <begin position="543"/>
        <end position="585"/>
    </location>
</feature>
<dbReference type="InterPro" id="IPR001841">
    <property type="entry name" value="Znf_RING"/>
</dbReference>
<feature type="compositionally biased region" description="Polar residues" evidence="2">
    <location>
        <begin position="152"/>
        <end position="168"/>
    </location>
</feature>
<dbReference type="PANTHER" id="PTHR45676">
    <property type="entry name" value="RING-H2 FINGER PROTEIN ATL51-RELATED"/>
    <property type="match status" value="1"/>
</dbReference>
<accession>A0A3G2SCY6</accession>
<feature type="region of interest" description="Disordered" evidence="2">
    <location>
        <begin position="84"/>
        <end position="110"/>
    </location>
</feature>
<evidence type="ECO:0000256" key="2">
    <source>
        <dbReference type="SAM" id="MobiDB-lite"/>
    </source>
</evidence>
<feature type="region of interest" description="Disordered" evidence="2">
    <location>
        <begin position="276"/>
        <end position="300"/>
    </location>
</feature>
<proteinExistence type="predicted"/>